<evidence type="ECO:0000313" key="2">
    <source>
        <dbReference type="EMBL" id="JAG16113.1"/>
    </source>
</evidence>
<dbReference type="EMBL" id="GBHO01027491">
    <property type="protein sequence ID" value="JAG16113.1"/>
    <property type="molecule type" value="Transcribed_RNA"/>
</dbReference>
<dbReference type="Gene3D" id="3.40.50.300">
    <property type="entry name" value="P-loop containing nucleotide triphosphate hydrolases"/>
    <property type="match status" value="1"/>
</dbReference>
<dbReference type="GO" id="GO:0005886">
    <property type="term" value="C:plasma membrane"/>
    <property type="evidence" value="ECO:0007669"/>
    <property type="project" value="TreeGrafter"/>
</dbReference>
<dbReference type="InterPro" id="IPR027417">
    <property type="entry name" value="P-loop_NTPase"/>
</dbReference>
<dbReference type="GO" id="GO:0016887">
    <property type="term" value="F:ATP hydrolysis activity"/>
    <property type="evidence" value="ECO:0007669"/>
    <property type="project" value="InterPro"/>
</dbReference>
<evidence type="ECO:0000259" key="1">
    <source>
        <dbReference type="Pfam" id="PF00005"/>
    </source>
</evidence>
<dbReference type="SUPFAM" id="SSF52540">
    <property type="entry name" value="P-loop containing nucleoside triphosphate hydrolases"/>
    <property type="match status" value="1"/>
</dbReference>
<dbReference type="PANTHER" id="PTHR24220:SF688">
    <property type="entry name" value="ABC TRANSPORTER H FAMILY MEMBER 2"/>
    <property type="match status" value="1"/>
</dbReference>
<organism evidence="2">
    <name type="scientific">Lygus hesperus</name>
    <name type="common">Western plant bug</name>
    <dbReference type="NCBI Taxonomy" id="30085"/>
    <lineage>
        <taxon>Eukaryota</taxon>
        <taxon>Metazoa</taxon>
        <taxon>Ecdysozoa</taxon>
        <taxon>Arthropoda</taxon>
        <taxon>Hexapoda</taxon>
        <taxon>Insecta</taxon>
        <taxon>Pterygota</taxon>
        <taxon>Neoptera</taxon>
        <taxon>Paraneoptera</taxon>
        <taxon>Hemiptera</taxon>
        <taxon>Heteroptera</taxon>
        <taxon>Panheteroptera</taxon>
        <taxon>Cimicomorpha</taxon>
        <taxon>Miridae</taxon>
        <taxon>Mirini</taxon>
        <taxon>Lygus</taxon>
    </lineage>
</organism>
<dbReference type="GO" id="GO:0005524">
    <property type="term" value="F:ATP binding"/>
    <property type="evidence" value="ECO:0007669"/>
    <property type="project" value="InterPro"/>
</dbReference>
<feature type="domain" description="ABC transporter" evidence="1">
    <location>
        <begin position="28"/>
        <end position="121"/>
    </location>
</feature>
<dbReference type="InterPro" id="IPR015854">
    <property type="entry name" value="ABC_transpr_LolD-like"/>
</dbReference>
<dbReference type="AlphaFoldDB" id="A0A0A9XBG7"/>
<dbReference type="Pfam" id="PF00005">
    <property type="entry name" value="ABC_tran"/>
    <property type="match status" value="1"/>
</dbReference>
<reference evidence="2" key="2">
    <citation type="submission" date="2014-07" db="EMBL/GenBank/DDBJ databases">
        <authorList>
            <person name="Hull J."/>
        </authorList>
    </citation>
    <scope>NUCLEOTIDE SEQUENCE</scope>
</reference>
<name>A0A0A9XBG7_LYGHE</name>
<dbReference type="InterPro" id="IPR003439">
    <property type="entry name" value="ABC_transporter-like_ATP-bd"/>
</dbReference>
<dbReference type="PANTHER" id="PTHR24220">
    <property type="entry name" value="IMPORT ATP-BINDING PROTEIN"/>
    <property type="match status" value="1"/>
</dbReference>
<dbReference type="GO" id="GO:0022857">
    <property type="term" value="F:transmembrane transporter activity"/>
    <property type="evidence" value="ECO:0007669"/>
    <property type="project" value="TreeGrafter"/>
</dbReference>
<reference evidence="2" key="1">
    <citation type="journal article" date="2014" name="PLoS ONE">
        <title>Transcriptome-Based Identification of ABC Transporters in the Western Tarnished Plant Bug Lygus hesperus.</title>
        <authorList>
            <person name="Hull J.J."/>
            <person name="Chaney K."/>
            <person name="Geib S.M."/>
            <person name="Fabrick J.A."/>
            <person name="Brent C.S."/>
            <person name="Walsh D."/>
            <person name="Lavine L.C."/>
        </authorList>
    </citation>
    <scope>NUCLEOTIDE SEQUENCE</scope>
</reference>
<sequence>MNVTKEVISCDNIHKTYLLGAEGVPAVRGVDVDVHNGELLIIYGTSGGGKSTLLNLLGTIDLPSKGNLYLFGQRITDQTPDSYLASMRCQRIGFVFQSFNLLSTMSAIDNVSLPMLINGKLSTREIRKRAR</sequence>
<gene>
    <name evidence="2" type="primary">abcH2</name>
    <name evidence="2" type="ORF">CM83_19661</name>
</gene>
<protein>
    <submittedName>
        <fullName evidence="2">ABC transporter H family member 2</fullName>
    </submittedName>
</protein>
<accession>A0A0A9XBG7</accession>
<proteinExistence type="predicted"/>